<organism evidence="3 4">
    <name type="scientific">Streptomyces desertarenae</name>
    <dbReference type="NCBI Taxonomy" id="2666184"/>
    <lineage>
        <taxon>Bacteria</taxon>
        <taxon>Bacillati</taxon>
        <taxon>Actinomycetota</taxon>
        <taxon>Actinomycetes</taxon>
        <taxon>Kitasatosporales</taxon>
        <taxon>Streptomycetaceae</taxon>
        <taxon>Streptomyces</taxon>
    </lineage>
</organism>
<dbReference type="RefSeq" id="WP_380895462.1">
    <property type="nucleotide sequence ID" value="NZ_JBHUFU010000001.1"/>
</dbReference>
<keyword evidence="4" id="KW-1185">Reference proteome</keyword>
<dbReference type="Proteomes" id="UP001597365">
    <property type="component" value="Unassembled WGS sequence"/>
</dbReference>
<name>A0ABW4PFY8_9ACTN</name>
<feature type="domain" description="DUF397" evidence="2">
    <location>
        <begin position="14"/>
        <end position="63"/>
    </location>
</feature>
<protein>
    <submittedName>
        <fullName evidence="3">DUF397 domain-containing protein</fullName>
    </submittedName>
</protein>
<accession>A0ABW4PFY8</accession>
<proteinExistence type="predicted"/>
<sequence length="72" mass="7255">MSSEQPMSAPDEPTWVKSSYSGGDGGNCVEVAAGPGAVRVRDSKDREGGALAFPPAAWSAFVGLAAEAAVTE</sequence>
<feature type="region of interest" description="Disordered" evidence="1">
    <location>
        <begin position="1"/>
        <end position="22"/>
    </location>
</feature>
<reference evidence="4" key="1">
    <citation type="journal article" date="2019" name="Int. J. Syst. Evol. Microbiol.">
        <title>The Global Catalogue of Microorganisms (GCM) 10K type strain sequencing project: providing services to taxonomists for standard genome sequencing and annotation.</title>
        <authorList>
            <consortium name="The Broad Institute Genomics Platform"/>
            <consortium name="The Broad Institute Genome Sequencing Center for Infectious Disease"/>
            <person name="Wu L."/>
            <person name="Ma J."/>
        </authorList>
    </citation>
    <scope>NUCLEOTIDE SEQUENCE [LARGE SCALE GENOMIC DNA]</scope>
    <source>
        <strain evidence="4">CGMCC 4.7455</strain>
    </source>
</reference>
<dbReference type="EMBL" id="JBHUFU010000001">
    <property type="protein sequence ID" value="MFD1828166.1"/>
    <property type="molecule type" value="Genomic_DNA"/>
</dbReference>
<dbReference type="Pfam" id="PF04149">
    <property type="entry name" value="DUF397"/>
    <property type="match status" value="1"/>
</dbReference>
<evidence type="ECO:0000313" key="3">
    <source>
        <dbReference type="EMBL" id="MFD1828166.1"/>
    </source>
</evidence>
<evidence type="ECO:0000256" key="1">
    <source>
        <dbReference type="SAM" id="MobiDB-lite"/>
    </source>
</evidence>
<evidence type="ECO:0000313" key="4">
    <source>
        <dbReference type="Proteomes" id="UP001597365"/>
    </source>
</evidence>
<gene>
    <name evidence="3" type="ORF">ACFSJS_00620</name>
</gene>
<dbReference type="InterPro" id="IPR007278">
    <property type="entry name" value="DUF397"/>
</dbReference>
<evidence type="ECO:0000259" key="2">
    <source>
        <dbReference type="Pfam" id="PF04149"/>
    </source>
</evidence>
<comment type="caution">
    <text evidence="3">The sequence shown here is derived from an EMBL/GenBank/DDBJ whole genome shotgun (WGS) entry which is preliminary data.</text>
</comment>